<feature type="compositionally biased region" description="Basic and acidic residues" evidence="1">
    <location>
        <begin position="79"/>
        <end position="101"/>
    </location>
</feature>
<evidence type="ECO:0000313" key="3">
    <source>
        <dbReference type="Proteomes" id="UP000318288"/>
    </source>
</evidence>
<sequence>MMINLQSGRSVDSPSKWIQLSLTALVLLAAIPAGGCRICADCEDLAYPAYGGAWQRTEREKGRVGSVFDPGGAKLASLIDREGPDQPDEIIRRLETERSGDSDLDPGMDDEDGDSDAADDSSTKDSRAKEADRLKDRKLEDIEDENEDELRKKSLDDIEVRIIPGRAPTMIQTKK</sequence>
<feature type="region of interest" description="Disordered" evidence="1">
    <location>
        <begin position="59"/>
        <end position="155"/>
    </location>
</feature>
<dbReference type="OrthoDB" id="268334at2"/>
<name>A0A5C6EN72_9BACT</name>
<feature type="compositionally biased region" description="Basic and acidic residues" evidence="1">
    <location>
        <begin position="121"/>
        <end position="140"/>
    </location>
</feature>
<evidence type="ECO:0000256" key="1">
    <source>
        <dbReference type="SAM" id="MobiDB-lite"/>
    </source>
</evidence>
<evidence type="ECO:0000313" key="2">
    <source>
        <dbReference type="EMBL" id="TWU48779.1"/>
    </source>
</evidence>
<protein>
    <submittedName>
        <fullName evidence="2">Uncharacterized protein</fullName>
    </submittedName>
</protein>
<reference evidence="2 3" key="1">
    <citation type="submission" date="2019-02" db="EMBL/GenBank/DDBJ databases">
        <title>Deep-cultivation of Planctomycetes and their phenomic and genomic characterization uncovers novel biology.</title>
        <authorList>
            <person name="Wiegand S."/>
            <person name="Jogler M."/>
            <person name="Boedeker C."/>
            <person name="Pinto D."/>
            <person name="Vollmers J."/>
            <person name="Rivas-Marin E."/>
            <person name="Kohn T."/>
            <person name="Peeters S.H."/>
            <person name="Heuer A."/>
            <person name="Rast P."/>
            <person name="Oberbeckmann S."/>
            <person name="Bunk B."/>
            <person name="Jeske O."/>
            <person name="Meyerdierks A."/>
            <person name="Storesund J.E."/>
            <person name="Kallscheuer N."/>
            <person name="Luecker S."/>
            <person name="Lage O.M."/>
            <person name="Pohl T."/>
            <person name="Merkel B.J."/>
            <person name="Hornburger P."/>
            <person name="Mueller R.-W."/>
            <person name="Bruemmer F."/>
            <person name="Labrenz M."/>
            <person name="Spormann A.M."/>
            <person name="Op Den Camp H."/>
            <person name="Overmann J."/>
            <person name="Amann R."/>
            <person name="Jetten M.S.M."/>
            <person name="Mascher T."/>
            <person name="Medema M.H."/>
            <person name="Devos D.P."/>
            <person name="Kaster A.-K."/>
            <person name="Ovreas L."/>
            <person name="Rohde M."/>
            <person name="Galperin M.Y."/>
            <person name="Jogler C."/>
        </authorList>
    </citation>
    <scope>NUCLEOTIDE SEQUENCE [LARGE SCALE GENOMIC DNA]</scope>
    <source>
        <strain evidence="2 3">Poly51</strain>
    </source>
</reference>
<organism evidence="2 3">
    <name type="scientific">Rubripirellula tenax</name>
    <dbReference type="NCBI Taxonomy" id="2528015"/>
    <lineage>
        <taxon>Bacteria</taxon>
        <taxon>Pseudomonadati</taxon>
        <taxon>Planctomycetota</taxon>
        <taxon>Planctomycetia</taxon>
        <taxon>Pirellulales</taxon>
        <taxon>Pirellulaceae</taxon>
        <taxon>Rubripirellula</taxon>
    </lineage>
</organism>
<dbReference type="Proteomes" id="UP000318288">
    <property type="component" value="Unassembled WGS sequence"/>
</dbReference>
<accession>A0A5C6EN72</accession>
<dbReference type="AlphaFoldDB" id="A0A5C6EN72"/>
<gene>
    <name evidence="2" type="ORF">Poly51_46820</name>
</gene>
<comment type="caution">
    <text evidence="2">The sequence shown here is derived from an EMBL/GenBank/DDBJ whole genome shotgun (WGS) entry which is preliminary data.</text>
</comment>
<keyword evidence="3" id="KW-1185">Reference proteome</keyword>
<dbReference type="EMBL" id="SJPW01000006">
    <property type="protein sequence ID" value="TWU48779.1"/>
    <property type="molecule type" value="Genomic_DNA"/>
</dbReference>
<dbReference type="RefSeq" id="WP_146460328.1">
    <property type="nucleotide sequence ID" value="NZ_SJPW01000006.1"/>
</dbReference>
<proteinExistence type="predicted"/>
<feature type="compositionally biased region" description="Acidic residues" evidence="1">
    <location>
        <begin position="102"/>
        <end position="119"/>
    </location>
</feature>